<evidence type="ECO:0000259" key="8">
    <source>
        <dbReference type="PROSITE" id="PS50109"/>
    </source>
</evidence>
<proteinExistence type="predicted"/>
<accession>K6GIW3</accession>
<dbReference type="PRINTS" id="PR00344">
    <property type="entry name" value="BCTRLSENSOR"/>
</dbReference>
<dbReference type="EC" id="2.7.13.3" evidence="2"/>
<dbReference type="FunFam" id="1.10.287.130:FF:000001">
    <property type="entry name" value="Two-component sensor histidine kinase"/>
    <property type="match status" value="1"/>
</dbReference>
<dbReference type="PROSITE" id="PS50109">
    <property type="entry name" value="HIS_KIN"/>
    <property type="match status" value="1"/>
</dbReference>
<dbReference type="InterPro" id="IPR003594">
    <property type="entry name" value="HATPase_dom"/>
</dbReference>
<keyword evidence="4" id="KW-0808">Transferase</keyword>
<keyword evidence="10" id="KW-1185">Reference proteome</keyword>
<dbReference type="CDD" id="cd00082">
    <property type="entry name" value="HisKA"/>
    <property type="match status" value="1"/>
</dbReference>
<dbReference type="Pfam" id="PF02518">
    <property type="entry name" value="HATPase_c"/>
    <property type="match status" value="1"/>
</dbReference>
<keyword evidence="3" id="KW-0597">Phosphoprotein</keyword>
<dbReference type="PANTHER" id="PTHR45453">
    <property type="entry name" value="PHOSPHATE REGULON SENSOR PROTEIN PHOR"/>
    <property type="match status" value="1"/>
</dbReference>
<dbReference type="Gene3D" id="1.10.287.130">
    <property type="match status" value="1"/>
</dbReference>
<protein>
    <recommendedName>
        <fullName evidence="2">histidine kinase</fullName>
        <ecNumber evidence="2">2.7.13.3</ecNumber>
    </recommendedName>
</protein>
<evidence type="ECO:0000313" key="10">
    <source>
        <dbReference type="Proteomes" id="UP000010310"/>
    </source>
</evidence>
<dbReference type="InterPro" id="IPR050351">
    <property type="entry name" value="BphY/WalK/GraS-like"/>
</dbReference>
<evidence type="ECO:0000256" key="6">
    <source>
        <dbReference type="ARBA" id="ARBA00023012"/>
    </source>
</evidence>
<reference evidence="9 10" key="1">
    <citation type="submission" date="2012-09" db="EMBL/GenBank/DDBJ databases">
        <authorList>
            <person name="Dupont C.L."/>
            <person name="Rusch D.B."/>
            <person name="Lombardo M.-J."/>
            <person name="Novotny M."/>
            <person name="Yee-Greenbaum J."/>
            <person name="Laskin R."/>
        </authorList>
    </citation>
    <scope>NUCLEOTIDE SEQUENCE [LARGE SCALE GENOMIC DNA]</scope>
    <source>
        <strain evidence="9">SAR86E</strain>
    </source>
</reference>
<dbReference type="FunFam" id="3.30.565.10:FF:000006">
    <property type="entry name" value="Sensor histidine kinase WalK"/>
    <property type="match status" value="1"/>
</dbReference>
<organism evidence="9 10">
    <name type="scientific">SAR86 cluster bacterium SAR86E</name>
    <dbReference type="NCBI Taxonomy" id="1208365"/>
    <lineage>
        <taxon>Bacteria</taxon>
        <taxon>Pseudomonadati</taxon>
        <taxon>Pseudomonadota</taxon>
        <taxon>Gammaproteobacteria</taxon>
        <taxon>SAR86 cluster</taxon>
    </lineage>
</organism>
<dbReference type="CDD" id="cd00130">
    <property type="entry name" value="PAS"/>
    <property type="match status" value="1"/>
</dbReference>
<evidence type="ECO:0000256" key="3">
    <source>
        <dbReference type="ARBA" id="ARBA00022553"/>
    </source>
</evidence>
<evidence type="ECO:0000256" key="5">
    <source>
        <dbReference type="ARBA" id="ARBA00022777"/>
    </source>
</evidence>
<dbReference type="EMBL" id="AMWX01000001">
    <property type="protein sequence ID" value="EKO36971.1"/>
    <property type="molecule type" value="Genomic_DNA"/>
</dbReference>
<sequence length="586" mass="65774">MGIRTRIFFITLSCLFAGITLSFIVAERDLSIKLQEQIETELSRQAKILRKSISDSSLKNSLISLKQLIDEYAFASDSRITIIKKNGIVTVDSDVDLESIPALENHKNRPEIIEAFESGMGSSKRFSSTVQKEMFYFALRDDSNNESQVIRISVPYENLDQVITSLGNSISLIVVVGLIVAILASILAGDYIRSSFVELERAASEISAGSYKKKNFASLPTKRSDEIGSMARNISTISLNLKDQISLIAKQRDQFGLVLDGLGEGIMVLKEDGEITYRNDQILQIFDLDEILNKSIHDLNIQPLSHMFKKALKKGKYDSEFEIDTEEDSTRWILAHMNKAKATKELILVVHETTQLREMDSMRRDFVSNLSHELRTPVSVIKANSETLLDGALENPKDAKTFSKAILHNADRLSEMVTSLIDLSRIEYGDLKFVIESLVLNQIIETVISSYSTMAKRKNIQLLFNRQTDIEVTGDSKAIERVLNNLIDNAFKYSPEDSVIEVQARKQGDFVKVSVMDAGIGVPDEEKRFVFQRFYRTAKARANEKQGSGLGLAIVRNLVNNLKGEVGVESRRDGGSEFWFTVPVSE</sequence>
<dbReference type="Gene3D" id="6.10.340.10">
    <property type="match status" value="1"/>
</dbReference>
<evidence type="ECO:0000256" key="2">
    <source>
        <dbReference type="ARBA" id="ARBA00012438"/>
    </source>
</evidence>
<keyword evidence="6" id="KW-0902">Two-component regulatory system</keyword>
<dbReference type="PATRIC" id="fig|1208365.4.peg.18"/>
<dbReference type="InterPro" id="IPR035965">
    <property type="entry name" value="PAS-like_dom_sf"/>
</dbReference>
<comment type="caution">
    <text evidence="9">The sequence shown here is derived from an EMBL/GenBank/DDBJ whole genome shotgun (WGS) entry which is preliminary data.</text>
</comment>
<evidence type="ECO:0000256" key="1">
    <source>
        <dbReference type="ARBA" id="ARBA00000085"/>
    </source>
</evidence>
<dbReference type="GO" id="GO:0005886">
    <property type="term" value="C:plasma membrane"/>
    <property type="evidence" value="ECO:0007669"/>
    <property type="project" value="TreeGrafter"/>
</dbReference>
<dbReference type="STRING" id="1208365.B273_0016"/>
<dbReference type="InterPro" id="IPR004358">
    <property type="entry name" value="Sig_transdc_His_kin-like_C"/>
</dbReference>
<dbReference type="InterPro" id="IPR005467">
    <property type="entry name" value="His_kinase_dom"/>
</dbReference>
<dbReference type="SUPFAM" id="SSF55785">
    <property type="entry name" value="PYP-like sensor domain (PAS domain)"/>
    <property type="match status" value="1"/>
</dbReference>
<keyword evidence="7" id="KW-0472">Membrane</keyword>
<dbReference type="SMART" id="SM00387">
    <property type="entry name" value="HATPase_c"/>
    <property type="match status" value="1"/>
</dbReference>
<dbReference type="AlphaFoldDB" id="K6GIW3"/>
<keyword evidence="5" id="KW-0418">Kinase</keyword>
<dbReference type="SUPFAM" id="SSF47384">
    <property type="entry name" value="Homodimeric domain of signal transducing histidine kinase"/>
    <property type="match status" value="1"/>
</dbReference>
<name>K6GIW3_9GAMM</name>
<comment type="catalytic activity">
    <reaction evidence="1">
        <text>ATP + protein L-histidine = ADP + protein N-phospho-L-histidine.</text>
        <dbReference type="EC" id="2.7.13.3"/>
    </reaction>
</comment>
<evidence type="ECO:0000313" key="9">
    <source>
        <dbReference type="EMBL" id="EKO36971.1"/>
    </source>
</evidence>
<dbReference type="GO" id="GO:0004721">
    <property type="term" value="F:phosphoprotein phosphatase activity"/>
    <property type="evidence" value="ECO:0007669"/>
    <property type="project" value="TreeGrafter"/>
</dbReference>
<dbReference type="GO" id="GO:0000155">
    <property type="term" value="F:phosphorelay sensor kinase activity"/>
    <property type="evidence" value="ECO:0007669"/>
    <property type="project" value="InterPro"/>
</dbReference>
<dbReference type="InterPro" id="IPR003661">
    <property type="entry name" value="HisK_dim/P_dom"/>
</dbReference>
<dbReference type="Pfam" id="PF13426">
    <property type="entry name" value="PAS_9"/>
    <property type="match status" value="1"/>
</dbReference>
<dbReference type="InterPro" id="IPR000014">
    <property type="entry name" value="PAS"/>
</dbReference>
<evidence type="ECO:0000256" key="4">
    <source>
        <dbReference type="ARBA" id="ARBA00022679"/>
    </source>
</evidence>
<feature type="domain" description="Histidine kinase" evidence="8">
    <location>
        <begin position="369"/>
        <end position="586"/>
    </location>
</feature>
<gene>
    <name evidence="9" type="ORF">B273_0016</name>
</gene>
<dbReference type="InterPro" id="IPR036890">
    <property type="entry name" value="HATPase_C_sf"/>
</dbReference>
<dbReference type="Gene3D" id="3.30.450.20">
    <property type="entry name" value="PAS domain"/>
    <property type="match status" value="1"/>
</dbReference>
<dbReference type="SUPFAM" id="SSF55874">
    <property type="entry name" value="ATPase domain of HSP90 chaperone/DNA topoisomerase II/histidine kinase"/>
    <property type="match status" value="1"/>
</dbReference>
<dbReference type="GO" id="GO:0016036">
    <property type="term" value="P:cellular response to phosphate starvation"/>
    <property type="evidence" value="ECO:0007669"/>
    <property type="project" value="TreeGrafter"/>
</dbReference>
<dbReference type="Proteomes" id="UP000010310">
    <property type="component" value="Unassembled WGS sequence"/>
</dbReference>
<dbReference type="InterPro" id="IPR036097">
    <property type="entry name" value="HisK_dim/P_sf"/>
</dbReference>
<evidence type="ECO:0000256" key="7">
    <source>
        <dbReference type="ARBA" id="ARBA00023136"/>
    </source>
</evidence>
<dbReference type="PANTHER" id="PTHR45453:SF1">
    <property type="entry name" value="PHOSPHATE REGULON SENSOR PROTEIN PHOR"/>
    <property type="match status" value="1"/>
</dbReference>
<dbReference type="CDD" id="cd00075">
    <property type="entry name" value="HATPase"/>
    <property type="match status" value="1"/>
</dbReference>
<dbReference type="SMART" id="SM00091">
    <property type="entry name" value="PAS"/>
    <property type="match status" value="1"/>
</dbReference>
<dbReference type="SMART" id="SM00388">
    <property type="entry name" value="HisKA"/>
    <property type="match status" value="1"/>
</dbReference>
<dbReference type="Pfam" id="PF00512">
    <property type="entry name" value="HisKA"/>
    <property type="match status" value="1"/>
</dbReference>
<dbReference type="Gene3D" id="3.30.565.10">
    <property type="entry name" value="Histidine kinase-like ATPase, C-terminal domain"/>
    <property type="match status" value="1"/>
</dbReference>